<comment type="caution">
    <text evidence="2">The sequence shown here is derived from an EMBL/GenBank/DDBJ whole genome shotgun (WGS) entry which is preliminary data.</text>
</comment>
<keyword evidence="3" id="KW-1185">Reference proteome</keyword>
<keyword evidence="1" id="KW-1133">Transmembrane helix</keyword>
<gene>
    <name evidence="2" type="ORF">CAGGBEG34_100006</name>
</gene>
<dbReference type="RefSeq" id="WP_006681931.1">
    <property type="nucleotide sequence ID" value="NZ_CAFB01000011.1"/>
</dbReference>
<dbReference type="EMBL" id="CAFB01000011">
    <property type="protein sequence ID" value="CCD28617.1"/>
    <property type="molecule type" value="Genomic_DNA"/>
</dbReference>
<evidence type="ECO:0000256" key="1">
    <source>
        <dbReference type="SAM" id="Phobius"/>
    </source>
</evidence>
<dbReference type="AlphaFoldDB" id="G2J777"/>
<name>G2J777_9BURK</name>
<reference evidence="2 3" key="1">
    <citation type="submission" date="2011-08" db="EMBL/GenBank/DDBJ databases">
        <title>The genome of the obligate endobacterium of an arbuscular mycorrhizal fungus reveals an interphylum network of nutritional interactions.</title>
        <authorList>
            <person name="Ghignone S."/>
            <person name="Salvioli A."/>
            <person name="Anca I."/>
            <person name="Lumini E."/>
            <person name="Ortu G."/>
            <person name="Petiti L."/>
            <person name="Cruveiller S."/>
            <person name="Bianciotto V."/>
            <person name="Piffanelli P."/>
            <person name="Lanfranco L."/>
            <person name="Bonfante P."/>
        </authorList>
    </citation>
    <scope>NUCLEOTIDE SEQUENCE [LARGE SCALE GENOMIC DNA]</scope>
    <source>
        <strain evidence="2 3">BEG34</strain>
    </source>
</reference>
<dbReference type="Proteomes" id="UP000054051">
    <property type="component" value="Unassembled WGS sequence"/>
</dbReference>
<dbReference type="OrthoDB" id="9007827at2"/>
<feature type="transmembrane region" description="Helical" evidence="1">
    <location>
        <begin position="74"/>
        <end position="99"/>
    </location>
</feature>
<proteinExistence type="predicted"/>
<accession>G2J777</accession>
<evidence type="ECO:0000313" key="3">
    <source>
        <dbReference type="Proteomes" id="UP000054051"/>
    </source>
</evidence>
<keyword evidence="1" id="KW-0472">Membrane</keyword>
<organism evidence="2 3">
    <name type="scientific">Candidatus Glomeribacter gigasporarum BEG34</name>
    <dbReference type="NCBI Taxonomy" id="1070319"/>
    <lineage>
        <taxon>Bacteria</taxon>
        <taxon>Pseudomonadati</taxon>
        <taxon>Pseudomonadota</taxon>
        <taxon>Betaproteobacteria</taxon>
        <taxon>Burkholderiales</taxon>
        <taxon>Burkholderiaceae</taxon>
        <taxon>Candidatus Glomeribacter</taxon>
    </lineage>
</organism>
<protein>
    <submittedName>
        <fullName evidence="2">Uncharacterized protein</fullName>
    </submittedName>
</protein>
<keyword evidence="1" id="KW-0812">Transmembrane</keyword>
<sequence length="105" mass="11981">MYIFSEDLVWISVSMICATVVYKQIAPYLWSYKKGEALIGRFQRVAKEQKEKREFQFNLNLPQKKAIQIKLTSAAVLTGALCFSAYVAPGIDMMIISFYSSVHMS</sequence>
<evidence type="ECO:0000313" key="2">
    <source>
        <dbReference type="EMBL" id="CCD28617.1"/>
    </source>
</evidence>